<name>A0A0F9VWA1_9ZZZZ</name>
<reference evidence="1" key="1">
    <citation type="journal article" date="2015" name="Nature">
        <title>Complex archaea that bridge the gap between prokaryotes and eukaryotes.</title>
        <authorList>
            <person name="Spang A."/>
            <person name="Saw J.H."/>
            <person name="Jorgensen S.L."/>
            <person name="Zaremba-Niedzwiedzka K."/>
            <person name="Martijn J."/>
            <person name="Lind A.E."/>
            <person name="van Eijk R."/>
            <person name="Schleper C."/>
            <person name="Guy L."/>
            <person name="Ettema T.J."/>
        </authorList>
    </citation>
    <scope>NUCLEOTIDE SEQUENCE</scope>
</reference>
<sequence length="37" mass="4214">MNCLECNINKLVSKDKGKAYLCRNCDRVKEPDVVKGE</sequence>
<dbReference type="EMBL" id="LAZR01000412">
    <property type="protein sequence ID" value="KKN70023.1"/>
    <property type="molecule type" value="Genomic_DNA"/>
</dbReference>
<gene>
    <name evidence="1" type="ORF">LCGC14_0434700</name>
</gene>
<proteinExistence type="predicted"/>
<dbReference type="AlphaFoldDB" id="A0A0F9VWA1"/>
<accession>A0A0F9VWA1</accession>
<evidence type="ECO:0000313" key="1">
    <source>
        <dbReference type="EMBL" id="KKN70023.1"/>
    </source>
</evidence>
<protein>
    <submittedName>
        <fullName evidence="1">Uncharacterized protein</fullName>
    </submittedName>
</protein>
<comment type="caution">
    <text evidence="1">The sequence shown here is derived from an EMBL/GenBank/DDBJ whole genome shotgun (WGS) entry which is preliminary data.</text>
</comment>
<organism evidence="1">
    <name type="scientific">marine sediment metagenome</name>
    <dbReference type="NCBI Taxonomy" id="412755"/>
    <lineage>
        <taxon>unclassified sequences</taxon>
        <taxon>metagenomes</taxon>
        <taxon>ecological metagenomes</taxon>
    </lineage>
</organism>